<keyword evidence="1" id="KW-0472">Membrane</keyword>
<name>A0A1G2L4Q1_9BACT</name>
<comment type="caution">
    <text evidence="2">The sequence shown here is derived from an EMBL/GenBank/DDBJ whole genome shotgun (WGS) entry which is preliminary data.</text>
</comment>
<dbReference type="EMBL" id="MHQR01000035">
    <property type="protein sequence ID" value="OHA06648.1"/>
    <property type="molecule type" value="Genomic_DNA"/>
</dbReference>
<sequence>MAQAAVESALALVLLFSVLNWATNKPVFAWARSRLTLAATALIVALFAVANPEHPPISSLLF</sequence>
<evidence type="ECO:0000313" key="3">
    <source>
        <dbReference type="Proteomes" id="UP000176510"/>
    </source>
</evidence>
<feature type="transmembrane region" description="Helical" evidence="1">
    <location>
        <begin position="35"/>
        <end position="52"/>
    </location>
</feature>
<dbReference type="Proteomes" id="UP000176510">
    <property type="component" value="Unassembled WGS sequence"/>
</dbReference>
<keyword evidence="1" id="KW-0812">Transmembrane</keyword>
<keyword evidence="1" id="KW-1133">Transmembrane helix</keyword>
<proteinExistence type="predicted"/>
<evidence type="ECO:0000313" key="2">
    <source>
        <dbReference type="EMBL" id="OHA06648.1"/>
    </source>
</evidence>
<accession>A0A1G2L4Q1</accession>
<dbReference type="AlphaFoldDB" id="A0A1G2L4Q1"/>
<protein>
    <submittedName>
        <fullName evidence="2">Uncharacterized protein</fullName>
    </submittedName>
</protein>
<gene>
    <name evidence="2" type="ORF">A3B34_01225</name>
</gene>
<reference evidence="2 3" key="1">
    <citation type="journal article" date="2016" name="Nat. Commun.">
        <title>Thousands of microbial genomes shed light on interconnected biogeochemical processes in an aquifer system.</title>
        <authorList>
            <person name="Anantharaman K."/>
            <person name="Brown C.T."/>
            <person name="Hug L.A."/>
            <person name="Sharon I."/>
            <person name="Castelle C.J."/>
            <person name="Probst A.J."/>
            <person name="Thomas B.C."/>
            <person name="Singh A."/>
            <person name="Wilkins M.J."/>
            <person name="Karaoz U."/>
            <person name="Brodie E.L."/>
            <person name="Williams K.H."/>
            <person name="Hubbard S.S."/>
            <person name="Banfield J.F."/>
        </authorList>
    </citation>
    <scope>NUCLEOTIDE SEQUENCE [LARGE SCALE GENOMIC DNA]</scope>
</reference>
<evidence type="ECO:0000256" key="1">
    <source>
        <dbReference type="SAM" id="Phobius"/>
    </source>
</evidence>
<feature type="transmembrane region" description="Helical" evidence="1">
    <location>
        <begin position="6"/>
        <end position="23"/>
    </location>
</feature>
<organism evidence="2 3">
    <name type="scientific">Candidatus Sungbacteria bacterium RIFCSPLOWO2_01_FULL_54_21</name>
    <dbReference type="NCBI Taxonomy" id="1802279"/>
    <lineage>
        <taxon>Bacteria</taxon>
        <taxon>Candidatus Sungiibacteriota</taxon>
    </lineage>
</organism>